<dbReference type="InterPro" id="IPR011611">
    <property type="entry name" value="PfkB_dom"/>
</dbReference>
<comment type="similarity">
    <text evidence="1">Belongs to the carbohydrate kinase PfkB family.</text>
</comment>
<organism evidence="7 8">
    <name type="scientific">Aromatoleum petrolei</name>
    <dbReference type="NCBI Taxonomy" id="76116"/>
    <lineage>
        <taxon>Bacteria</taxon>
        <taxon>Pseudomonadati</taxon>
        <taxon>Pseudomonadota</taxon>
        <taxon>Betaproteobacteria</taxon>
        <taxon>Rhodocyclales</taxon>
        <taxon>Rhodocyclaceae</taxon>
        <taxon>Aromatoleum</taxon>
    </lineage>
</organism>
<keyword evidence="2" id="KW-0808">Transferase</keyword>
<sequence>MFLVCGEALFDVFIGSETDNALHLDARPGGSPFNVAIGLARLGQPVAFLSGLAKDMLGDRLARVLTREGVDTRPCPRFDAPTTLGMIELDAAGVPHYAFYGNGAADRLLSAAQLPELAPEVAAIHLGSYATVVEPVASALETLVRRERDRRLVAYDPNVRLNVEPSLERWRERADTLAGLAHLVKISDEDVRLLYGETDEAALARRWLAAGARLVVVTRGADGASAWNANGRANVAAPRITTVDTVGAGDTFQSSMLTYLAETGRLNPDALTAMDAHELARLLTFAARAAAITCSRRGADMPRRAELATS</sequence>
<evidence type="ECO:0000256" key="1">
    <source>
        <dbReference type="ARBA" id="ARBA00010688"/>
    </source>
</evidence>
<protein>
    <submittedName>
        <fullName evidence="7">Carbohydrate kinase</fullName>
    </submittedName>
</protein>
<evidence type="ECO:0000256" key="4">
    <source>
        <dbReference type="ARBA" id="ARBA00022777"/>
    </source>
</evidence>
<dbReference type="Gene3D" id="3.40.1190.20">
    <property type="match status" value="1"/>
</dbReference>
<comment type="caution">
    <text evidence="7">The sequence shown here is derived from an EMBL/GenBank/DDBJ whole genome shotgun (WGS) entry which is preliminary data.</text>
</comment>
<dbReference type="GO" id="GO:0016301">
    <property type="term" value="F:kinase activity"/>
    <property type="evidence" value="ECO:0007669"/>
    <property type="project" value="UniProtKB-KW"/>
</dbReference>
<dbReference type="PANTHER" id="PTHR43085:SF1">
    <property type="entry name" value="PSEUDOURIDINE KINASE-RELATED"/>
    <property type="match status" value="1"/>
</dbReference>
<reference evidence="7 8" key="1">
    <citation type="submission" date="2019-12" db="EMBL/GenBank/DDBJ databases">
        <title>Comparative genomics gives insights into the taxonomy of the Azoarcus-Aromatoleum group and reveals separate origins of nif in the plant-associated Azoarcus and non-plant-associated Aromatoleum sub-groups.</title>
        <authorList>
            <person name="Lafos M."/>
            <person name="Maluk M."/>
            <person name="Batista M."/>
            <person name="Junghare M."/>
            <person name="Carmona M."/>
            <person name="Faoro H."/>
            <person name="Cruz L.M."/>
            <person name="Battistoni F."/>
            <person name="De Souza E."/>
            <person name="Pedrosa F."/>
            <person name="Chen W.-M."/>
            <person name="Poole P.S."/>
            <person name="Dixon R.A."/>
            <person name="James E.K."/>
        </authorList>
    </citation>
    <scope>NUCLEOTIDE SEQUENCE [LARGE SCALE GENOMIC DNA]</scope>
    <source>
        <strain evidence="7 8">ToN1</strain>
    </source>
</reference>
<keyword evidence="5" id="KW-0067">ATP-binding</keyword>
<evidence type="ECO:0000256" key="5">
    <source>
        <dbReference type="ARBA" id="ARBA00022840"/>
    </source>
</evidence>
<dbReference type="SUPFAM" id="SSF53613">
    <property type="entry name" value="Ribokinase-like"/>
    <property type="match status" value="1"/>
</dbReference>
<keyword evidence="8" id="KW-1185">Reference proteome</keyword>
<name>A0ABX1MJ74_9RHOO</name>
<feature type="domain" description="Carbohydrate kinase PfkB" evidence="6">
    <location>
        <begin position="18"/>
        <end position="300"/>
    </location>
</feature>
<dbReference type="InterPro" id="IPR050306">
    <property type="entry name" value="PfkB_Carbo_kinase"/>
</dbReference>
<evidence type="ECO:0000256" key="3">
    <source>
        <dbReference type="ARBA" id="ARBA00022741"/>
    </source>
</evidence>
<accession>A0ABX1MJ74</accession>
<dbReference type="Pfam" id="PF00294">
    <property type="entry name" value="PfkB"/>
    <property type="match status" value="1"/>
</dbReference>
<evidence type="ECO:0000313" key="7">
    <source>
        <dbReference type="EMBL" id="NMF87231.1"/>
    </source>
</evidence>
<dbReference type="EMBL" id="WTVR01000003">
    <property type="protein sequence ID" value="NMF87231.1"/>
    <property type="molecule type" value="Genomic_DNA"/>
</dbReference>
<dbReference type="Proteomes" id="UP000652074">
    <property type="component" value="Unassembled WGS sequence"/>
</dbReference>
<dbReference type="CDD" id="cd01167">
    <property type="entry name" value="bac_FRK"/>
    <property type="match status" value="1"/>
</dbReference>
<gene>
    <name evidence="7" type="ORF">GPA26_01925</name>
</gene>
<keyword evidence="4 7" id="KW-0418">Kinase</keyword>
<evidence type="ECO:0000259" key="6">
    <source>
        <dbReference type="Pfam" id="PF00294"/>
    </source>
</evidence>
<dbReference type="PANTHER" id="PTHR43085">
    <property type="entry name" value="HEXOKINASE FAMILY MEMBER"/>
    <property type="match status" value="1"/>
</dbReference>
<evidence type="ECO:0000256" key="2">
    <source>
        <dbReference type="ARBA" id="ARBA00022679"/>
    </source>
</evidence>
<evidence type="ECO:0000313" key="8">
    <source>
        <dbReference type="Proteomes" id="UP000652074"/>
    </source>
</evidence>
<proteinExistence type="inferred from homology"/>
<dbReference type="InterPro" id="IPR029056">
    <property type="entry name" value="Ribokinase-like"/>
</dbReference>
<dbReference type="RefSeq" id="WP_169204679.1">
    <property type="nucleotide sequence ID" value="NZ_CP059560.1"/>
</dbReference>
<keyword evidence="3" id="KW-0547">Nucleotide-binding</keyword>